<gene>
    <name evidence="7" type="primary">gltX</name>
    <name evidence="10" type="ORF">IAA66_04775</name>
</gene>
<dbReference type="InterPro" id="IPR020751">
    <property type="entry name" value="aa-tRNA-synth_I_codon-bd_sub2"/>
</dbReference>
<comment type="subunit">
    <text evidence="7">Monomer.</text>
</comment>
<evidence type="ECO:0000256" key="3">
    <source>
        <dbReference type="ARBA" id="ARBA00022741"/>
    </source>
</evidence>
<dbReference type="FunFam" id="3.40.50.620:FF:000045">
    <property type="entry name" value="Glutamate--tRNA ligase, mitochondrial"/>
    <property type="match status" value="1"/>
</dbReference>
<evidence type="ECO:0000256" key="7">
    <source>
        <dbReference type="HAMAP-Rule" id="MF_00022"/>
    </source>
</evidence>
<dbReference type="InterPro" id="IPR033910">
    <property type="entry name" value="GluRS_core"/>
</dbReference>
<evidence type="ECO:0000256" key="1">
    <source>
        <dbReference type="ARBA" id="ARBA00007894"/>
    </source>
</evidence>
<dbReference type="GO" id="GO:0005524">
    <property type="term" value="F:ATP binding"/>
    <property type="evidence" value="ECO:0007669"/>
    <property type="project" value="UniProtKB-UniRule"/>
</dbReference>
<sequence length="482" mass="54501">MDCVRTRFAPSPTGYLHLGGLRTALYGYLFARQHGGRFILRIEDTDQEREVEGATEVIYDTLRDVGLLWDEGPDVGGDCGPYVQSERKALYRPYAEQLVRSGHAYYCFCTREEIDARRQAAAARGETFKYDKHCLGLSPQEVSRRLAAGEPHVIRMNCPTEGETSFDDMVFGHIAAQNDTLDDIVLIKADGLPTYNFANVVDDHLMGITHVMRGMEYLSSTPKYNLLYQALGWEIPRYIHLPTVMRDATHKLSKRDGDAYYSDFIQKGYLRQALINYLALVGWNPGDEREFFSLEELVEAFSIHGISKSPAIFDERKLRWFNASYIRRMSAEEYHQAVLPWFAQAGVDGLDTRRLAQLMQERTEIFSEVPDMVRFLAEMPPLDTSLYVHKKMKTTPDIAAQALALCRPVLEGTSPWTEAELHDRLMAAIADSGMKNGQVLWPLRIALSGRASTPGGAIEIAYLLGREETLRRLEAAQRGLTA</sequence>
<dbReference type="PRINTS" id="PR00987">
    <property type="entry name" value="TRNASYNTHGLU"/>
</dbReference>
<dbReference type="InterPro" id="IPR045462">
    <property type="entry name" value="aa-tRNA-synth_I_cd-bd"/>
</dbReference>
<keyword evidence="2 7" id="KW-0436">Ligase</keyword>
<comment type="catalytic activity">
    <reaction evidence="7">
        <text>tRNA(Glu) + L-glutamate + ATP = L-glutamyl-tRNA(Glu) + AMP + diphosphate</text>
        <dbReference type="Rhea" id="RHEA:23540"/>
        <dbReference type="Rhea" id="RHEA-COMP:9663"/>
        <dbReference type="Rhea" id="RHEA-COMP:9680"/>
        <dbReference type="ChEBI" id="CHEBI:29985"/>
        <dbReference type="ChEBI" id="CHEBI:30616"/>
        <dbReference type="ChEBI" id="CHEBI:33019"/>
        <dbReference type="ChEBI" id="CHEBI:78442"/>
        <dbReference type="ChEBI" id="CHEBI:78520"/>
        <dbReference type="ChEBI" id="CHEBI:456215"/>
        <dbReference type="EC" id="6.1.1.17"/>
    </reaction>
</comment>
<dbReference type="PANTHER" id="PTHR43311">
    <property type="entry name" value="GLUTAMATE--TRNA LIGASE"/>
    <property type="match status" value="1"/>
</dbReference>
<dbReference type="HAMAP" id="MF_00022">
    <property type="entry name" value="Glu_tRNA_synth_type1"/>
    <property type="match status" value="1"/>
</dbReference>
<evidence type="ECO:0000313" key="10">
    <source>
        <dbReference type="EMBL" id="HIQ62886.1"/>
    </source>
</evidence>
<dbReference type="InterPro" id="IPR000924">
    <property type="entry name" value="Glu/Gln-tRNA-synth"/>
</dbReference>
<evidence type="ECO:0000259" key="8">
    <source>
        <dbReference type="Pfam" id="PF00749"/>
    </source>
</evidence>
<proteinExistence type="inferred from homology"/>
<keyword evidence="5 7" id="KW-0648">Protein biosynthesis</keyword>
<feature type="short sequence motif" description="'HIGH' region" evidence="7">
    <location>
        <begin position="10"/>
        <end position="20"/>
    </location>
</feature>
<dbReference type="AlphaFoldDB" id="A0A9D1CI98"/>
<dbReference type="InterPro" id="IPR001412">
    <property type="entry name" value="aa-tRNA-synth_I_CS"/>
</dbReference>
<keyword evidence="6 7" id="KW-0030">Aminoacyl-tRNA synthetase</keyword>
<dbReference type="GO" id="GO:0000049">
    <property type="term" value="F:tRNA binding"/>
    <property type="evidence" value="ECO:0007669"/>
    <property type="project" value="InterPro"/>
</dbReference>
<feature type="short sequence motif" description="'KMSKS' region" evidence="7">
    <location>
        <begin position="251"/>
        <end position="255"/>
    </location>
</feature>
<comment type="subcellular location">
    <subcellularLocation>
        <location evidence="7">Cytoplasm</location>
    </subcellularLocation>
</comment>
<reference evidence="10" key="2">
    <citation type="journal article" date="2021" name="PeerJ">
        <title>Extensive microbial diversity within the chicken gut microbiome revealed by metagenomics and culture.</title>
        <authorList>
            <person name="Gilroy R."/>
            <person name="Ravi A."/>
            <person name="Getino M."/>
            <person name="Pursley I."/>
            <person name="Horton D.L."/>
            <person name="Alikhan N.F."/>
            <person name="Baker D."/>
            <person name="Gharbi K."/>
            <person name="Hall N."/>
            <person name="Watson M."/>
            <person name="Adriaenssens E.M."/>
            <person name="Foster-Nyarko E."/>
            <person name="Jarju S."/>
            <person name="Secka A."/>
            <person name="Antonio M."/>
            <person name="Oren A."/>
            <person name="Chaudhuri R.R."/>
            <person name="La Ragione R."/>
            <person name="Hildebrand F."/>
            <person name="Pallen M.J."/>
        </authorList>
    </citation>
    <scope>NUCLEOTIDE SEQUENCE</scope>
    <source>
        <strain evidence="10">ChiHile30-977</strain>
    </source>
</reference>
<keyword evidence="4 7" id="KW-0067">ATP-binding</keyword>
<dbReference type="Pfam" id="PF19269">
    <property type="entry name" value="Anticodon_2"/>
    <property type="match status" value="1"/>
</dbReference>
<dbReference type="InterPro" id="IPR014729">
    <property type="entry name" value="Rossmann-like_a/b/a_fold"/>
</dbReference>
<comment type="caution">
    <text evidence="7">Lacks conserved residue(s) required for the propagation of feature annotation.</text>
</comment>
<dbReference type="CDD" id="cd00808">
    <property type="entry name" value="GluRS_core"/>
    <property type="match status" value="1"/>
</dbReference>
<dbReference type="GO" id="GO:0004818">
    <property type="term" value="F:glutamate-tRNA ligase activity"/>
    <property type="evidence" value="ECO:0007669"/>
    <property type="project" value="UniProtKB-UniRule"/>
</dbReference>
<dbReference type="InterPro" id="IPR049940">
    <property type="entry name" value="GluQ/Sye"/>
</dbReference>
<evidence type="ECO:0000259" key="9">
    <source>
        <dbReference type="Pfam" id="PF19269"/>
    </source>
</evidence>
<evidence type="ECO:0000313" key="11">
    <source>
        <dbReference type="Proteomes" id="UP000886819"/>
    </source>
</evidence>
<dbReference type="InterPro" id="IPR004527">
    <property type="entry name" value="Glu-tRNA-ligase_bac/mito"/>
</dbReference>
<organism evidence="10 11">
    <name type="scientific">Candidatus Avichristensenella intestinipullorum</name>
    <dbReference type="NCBI Taxonomy" id="2840693"/>
    <lineage>
        <taxon>Bacteria</taxon>
        <taxon>Bacillati</taxon>
        <taxon>Bacillota</taxon>
        <taxon>Clostridia</taxon>
        <taxon>Candidatus Avichristensenella</taxon>
    </lineage>
</organism>
<dbReference type="SUPFAM" id="SSF52374">
    <property type="entry name" value="Nucleotidylyl transferase"/>
    <property type="match status" value="1"/>
</dbReference>
<evidence type="ECO:0000256" key="2">
    <source>
        <dbReference type="ARBA" id="ARBA00022598"/>
    </source>
</evidence>
<dbReference type="Pfam" id="PF00749">
    <property type="entry name" value="tRNA-synt_1c"/>
    <property type="match status" value="1"/>
</dbReference>
<keyword evidence="7" id="KW-0963">Cytoplasm</keyword>
<dbReference type="GO" id="GO:0006424">
    <property type="term" value="P:glutamyl-tRNA aminoacylation"/>
    <property type="evidence" value="ECO:0007669"/>
    <property type="project" value="UniProtKB-UniRule"/>
</dbReference>
<comment type="function">
    <text evidence="7">Catalyzes the attachment of glutamate to tRNA(Glu) in a two-step reaction: glutamate is first activated by ATP to form Glu-AMP and then transferred to the acceptor end of tRNA(Glu).</text>
</comment>
<evidence type="ECO:0000256" key="6">
    <source>
        <dbReference type="ARBA" id="ARBA00023146"/>
    </source>
</evidence>
<comment type="caution">
    <text evidence="10">The sequence shown here is derived from an EMBL/GenBank/DDBJ whole genome shotgun (WGS) entry which is preliminary data.</text>
</comment>
<reference evidence="10" key="1">
    <citation type="submission" date="2020-10" db="EMBL/GenBank/DDBJ databases">
        <authorList>
            <person name="Gilroy R."/>
        </authorList>
    </citation>
    <scope>NUCLEOTIDE SEQUENCE</scope>
    <source>
        <strain evidence="10">ChiHile30-977</strain>
    </source>
</reference>
<dbReference type="GO" id="GO:0005829">
    <property type="term" value="C:cytosol"/>
    <property type="evidence" value="ECO:0007669"/>
    <property type="project" value="TreeGrafter"/>
</dbReference>
<dbReference type="Gene3D" id="1.10.10.350">
    <property type="match status" value="1"/>
</dbReference>
<comment type="similarity">
    <text evidence="1 7">Belongs to the class-I aminoacyl-tRNA synthetase family. Glutamate--tRNA ligase type 1 subfamily.</text>
</comment>
<protein>
    <recommendedName>
        <fullName evidence="7">Glutamate--tRNA ligase</fullName>
        <ecNumber evidence="7">6.1.1.17</ecNumber>
    </recommendedName>
    <alternativeName>
        <fullName evidence="7">Glutamyl-tRNA synthetase</fullName>
        <shortName evidence="7">GluRS</shortName>
    </alternativeName>
</protein>
<name>A0A9D1CI98_9FIRM</name>
<feature type="domain" description="Glutamyl/glutaminyl-tRNA synthetase class Ib catalytic" evidence="8">
    <location>
        <begin position="4"/>
        <end position="320"/>
    </location>
</feature>
<evidence type="ECO:0000256" key="5">
    <source>
        <dbReference type="ARBA" id="ARBA00022917"/>
    </source>
</evidence>
<evidence type="ECO:0000256" key="4">
    <source>
        <dbReference type="ARBA" id="ARBA00022840"/>
    </source>
</evidence>
<dbReference type="SUPFAM" id="SSF48163">
    <property type="entry name" value="An anticodon-binding domain of class I aminoacyl-tRNA synthetases"/>
    <property type="match status" value="1"/>
</dbReference>
<dbReference type="EC" id="6.1.1.17" evidence="7"/>
<dbReference type="InterPro" id="IPR008925">
    <property type="entry name" value="aa_tRNA-synth_I_cd-bd_sf"/>
</dbReference>
<dbReference type="PANTHER" id="PTHR43311:SF2">
    <property type="entry name" value="GLUTAMATE--TRNA LIGASE, MITOCHONDRIAL-RELATED"/>
    <property type="match status" value="1"/>
</dbReference>
<keyword evidence="3 7" id="KW-0547">Nucleotide-binding</keyword>
<dbReference type="NCBIfam" id="TIGR00464">
    <property type="entry name" value="gltX_bact"/>
    <property type="match status" value="1"/>
</dbReference>
<dbReference type="Proteomes" id="UP000886819">
    <property type="component" value="Unassembled WGS sequence"/>
</dbReference>
<dbReference type="InterPro" id="IPR020058">
    <property type="entry name" value="Glu/Gln-tRNA-synth_Ib_cat-dom"/>
</dbReference>
<dbReference type="PROSITE" id="PS00178">
    <property type="entry name" value="AA_TRNA_LIGASE_I"/>
    <property type="match status" value="1"/>
</dbReference>
<dbReference type="Gene3D" id="3.40.50.620">
    <property type="entry name" value="HUPs"/>
    <property type="match status" value="1"/>
</dbReference>
<feature type="binding site" evidence="7">
    <location>
        <position position="254"/>
    </location>
    <ligand>
        <name>ATP</name>
        <dbReference type="ChEBI" id="CHEBI:30616"/>
    </ligand>
</feature>
<feature type="domain" description="Aminoacyl-tRNA synthetase class I anticodon-binding" evidence="9">
    <location>
        <begin position="335"/>
        <end position="476"/>
    </location>
</feature>
<dbReference type="GO" id="GO:0008270">
    <property type="term" value="F:zinc ion binding"/>
    <property type="evidence" value="ECO:0007669"/>
    <property type="project" value="InterPro"/>
</dbReference>
<dbReference type="EMBL" id="DVFI01000073">
    <property type="protein sequence ID" value="HIQ62886.1"/>
    <property type="molecule type" value="Genomic_DNA"/>
</dbReference>
<accession>A0A9D1CI98</accession>